<reference evidence="2" key="2">
    <citation type="submission" date="2020-09" db="EMBL/GenBank/DDBJ databases">
        <authorList>
            <person name="Sun Q."/>
            <person name="Ohkuma M."/>
        </authorList>
    </citation>
    <scope>NUCLEOTIDE SEQUENCE</scope>
    <source>
        <strain evidence="2">JCM 4790</strain>
    </source>
</reference>
<proteinExistence type="predicted"/>
<feature type="compositionally biased region" description="Low complexity" evidence="1">
    <location>
        <begin position="81"/>
        <end position="90"/>
    </location>
</feature>
<evidence type="ECO:0000313" key="2">
    <source>
        <dbReference type="EMBL" id="GGX66100.1"/>
    </source>
</evidence>
<dbReference type="EMBL" id="BMVU01000006">
    <property type="protein sequence ID" value="GGX66100.1"/>
    <property type="molecule type" value="Genomic_DNA"/>
</dbReference>
<organism evidence="2 3">
    <name type="scientific">Streptomyces minutiscleroticus</name>
    <dbReference type="NCBI Taxonomy" id="68238"/>
    <lineage>
        <taxon>Bacteria</taxon>
        <taxon>Bacillati</taxon>
        <taxon>Actinomycetota</taxon>
        <taxon>Actinomycetes</taxon>
        <taxon>Kitasatosporales</taxon>
        <taxon>Streptomycetaceae</taxon>
        <taxon>Streptomyces</taxon>
    </lineage>
</organism>
<comment type="caution">
    <text evidence="2">The sequence shown here is derived from an EMBL/GenBank/DDBJ whole genome shotgun (WGS) entry which is preliminary data.</text>
</comment>
<sequence>MAGAKGWYSAIGRNQPGMVSVGTEALETRGRRISGMALLLAASAFGPTRPVPTAIQTMPSAIPPPFGPSRERIVPSGAARSTPSSTTSSP</sequence>
<protein>
    <submittedName>
        <fullName evidence="2">Uncharacterized protein</fullName>
    </submittedName>
</protein>
<dbReference type="AlphaFoldDB" id="A0A918KJY8"/>
<gene>
    <name evidence="2" type="ORF">GCM10010358_20600</name>
</gene>
<feature type="region of interest" description="Disordered" evidence="1">
    <location>
        <begin position="51"/>
        <end position="90"/>
    </location>
</feature>
<evidence type="ECO:0000256" key="1">
    <source>
        <dbReference type="SAM" id="MobiDB-lite"/>
    </source>
</evidence>
<name>A0A918KJY8_9ACTN</name>
<accession>A0A918KJY8</accession>
<reference evidence="2" key="1">
    <citation type="journal article" date="2014" name="Int. J. Syst. Evol. Microbiol.">
        <title>Complete genome sequence of Corynebacterium casei LMG S-19264T (=DSM 44701T), isolated from a smear-ripened cheese.</title>
        <authorList>
            <consortium name="US DOE Joint Genome Institute (JGI-PGF)"/>
            <person name="Walter F."/>
            <person name="Albersmeier A."/>
            <person name="Kalinowski J."/>
            <person name="Ruckert C."/>
        </authorList>
    </citation>
    <scope>NUCLEOTIDE SEQUENCE</scope>
    <source>
        <strain evidence="2">JCM 4790</strain>
    </source>
</reference>
<dbReference type="Proteomes" id="UP000619244">
    <property type="component" value="Unassembled WGS sequence"/>
</dbReference>
<keyword evidence="3" id="KW-1185">Reference proteome</keyword>
<evidence type="ECO:0000313" key="3">
    <source>
        <dbReference type="Proteomes" id="UP000619244"/>
    </source>
</evidence>